<dbReference type="GO" id="GO:0020037">
    <property type="term" value="F:heme binding"/>
    <property type="evidence" value="ECO:0007669"/>
    <property type="project" value="InterPro"/>
</dbReference>
<evidence type="ECO:0000256" key="4">
    <source>
        <dbReference type="PROSITE-ProRule" id="PRU00433"/>
    </source>
</evidence>
<protein>
    <submittedName>
        <fullName evidence="6">Cytochrome c553</fullName>
    </submittedName>
</protein>
<evidence type="ECO:0000259" key="5">
    <source>
        <dbReference type="PROSITE" id="PS51007"/>
    </source>
</evidence>
<dbReference type="GO" id="GO:0046872">
    <property type="term" value="F:metal ion binding"/>
    <property type="evidence" value="ECO:0007669"/>
    <property type="project" value="UniProtKB-KW"/>
</dbReference>
<gene>
    <name evidence="6" type="ORF">DFR29_12171</name>
</gene>
<dbReference type="InterPro" id="IPR009056">
    <property type="entry name" value="Cyt_c-like_dom"/>
</dbReference>
<dbReference type="AlphaFoldDB" id="A0A4R6YMC9"/>
<comment type="caution">
    <text evidence="6">The sequence shown here is derived from an EMBL/GenBank/DDBJ whole genome shotgun (WGS) entry which is preliminary data.</text>
</comment>
<dbReference type="PANTHER" id="PTHR35008:SF4">
    <property type="entry name" value="BLL4482 PROTEIN"/>
    <property type="match status" value="1"/>
</dbReference>
<dbReference type="Pfam" id="PF13442">
    <property type="entry name" value="Cytochrome_CBB3"/>
    <property type="match status" value="1"/>
</dbReference>
<dbReference type="InterPro" id="IPR051459">
    <property type="entry name" value="Cytochrome_c-type_DH"/>
</dbReference>
<dbReference type="PROSITE" id="PS51007">
    <property type="entry name" value="CYTC"/>
    <property type="match status" value="1"/>
</dbReference>
<dbReference type="EMBL" id="SNZH01000021">
    <property type="protein sequence ID" value="TDR38399.1"/>
    <property type="molecule type" value="Genomic_DNA"/>
</dbReference>
<dbReference type="Gene3D" id="1.10.760.10">
    <property type="entry name" value="Cytochrome c-like domain"/>
    <property type="match status" value="1"/>
</dbReference>
<proteinExistence type="predicted"/>
<dbReference type="GO" id="GO:0009055">
    <property type="term" value="F:electron transfer activity"/>
    <property type="evidence" value="ECO:0007669"/>
    <property type="project" value="InterPro"/>
</dbReference>
<keyword evidence="3 4" id="KW-0408">Iron</keyword>
<evidence type="ECO:0000313" key="7">
    <source>
        <dbReference type="Proteomes" id="UP000295293"/>
    </source>
</evidence>
<keyword evidence="7" id="KW-1185">Reference proteome</keyword>
<accession>A0A4R6YMC9</accession>
<reference evidence="6 7" key="1">
    <citation type="submission" date="2019-03" db="EMBL/GenBank/DDBJ databases">
        <title>Genomic Encyclopedia of Type Strains, Phase IV (KMG-IV): sequencing the most valuable type-strain genomes for metagenomic binning, comparative biology and taxonomic classification.</title>
        <authorList>
            <person name="Goeker M."/>
        </authorList>
    </citation>
    <scope>NUCLEOTIDE SEQUENCE [LARGE SCALE GENOMIC DNA]</scope>
    <source>
        <strain evidence="6 7">DSM 21667</strain>
    </source>
</reference>
<evidence type="ECO:0000256" key="1">
    <source>
        <dbReference type="ARBA" id="ARBA00022617"/>
    </source>
</evidence>
<dbReference type="SUPFAM" id="SSF46626">
    <property type="entry name" value="Cytochrome c"/>
    <property type="match status" value="2"/>
</dbReference>
<organism evidence="6 7">
    <name type="scientific">Tahibacter aquaticus</name>
    <dbReference type="NCBI Taxonomy" id="520092"/>
    <lineage>
        <taxon>Bacteria</taxon>
        <taxon>Pseudomonadati</taxon>
        <taxon>Pseudomonadota</taxon>
        <taxon>Gammaproteobacteria</taxon>
        <taxon>Lysobacterales</taxon>
        <taxon>Rhodanobacteraceae</taxon>
        <taxon>Tahibacter</taxon>
    </lineage>
</organism>
<evidence type="ECO:0000256" key="3">
    <source>
        <dbReference type="ARBA" id="ARBA00023004"/>
    </source>
</evidence>
<feature type="domain" description="Cytochrome c" evidence="5">
    <location>
        <begin position="34"/>
        <end position="118"/>
    </location>
</feature>
<dbReference type="RefSeq" id="WP_166654337.1">
    <property type="nucleotide sequence ID" value="NZ_SNZH01000021.1"/>
</dbReference>
<dbReference type="Proteomes" id="UP000295293">
    <property type="component" value="Unassembled WGS sequence"/>
</dbReference>
<dbReference type="InterPro" id="IPR036909">
    <property type="entry name" value="Cyt_c-like_dom_sf"/>
</dbReference>
<sequence>MTRVPLRSPAIASQSLRAVAAAFGLALVILPAGAIAADGKALYESTCVACHGPTGKGAIPGVPDLATRLDKPDAELVNNVLNGFQTPGSPMAMPAKGGNPALTAEDAQAIIGYLRSGAGTPPPPSAANGAPASPPAAVLAPAPAGATSAGVAADSTAFARGAQAWADNCARCHAMRDPKSLPDEQWQVVVTHMRLRAGLDGAQADDILVFLKGSN</sequence>
<evidence type="ECO:0000256" key="2">
    <source>
        <dbReference type="ARBA" id="ARBA00022723"/>
    </source>
</evidence>
<name>A0A4R6YMC9_9GAMM</name>
<evidence type="ECO:0000313" key="6">
    <source>
        <dbReference type="EMBL" id="TDR38399.1"/>
    </source>
</evidence>
<dbReference type="PANTHER" id="PTHR35008">
    <property type="entry name" value="BLL4482 PROTEIN-RELATED"/>
    <property type="match status" value="1"/>
</dbReference>
<keyword evidence="2 4" id="KW-0479">Metal-binding</keyword>
<keyword evidence="1 4" id="KW-0349">Heme</keyword>